<keyword evidence="5" id="KW-1185">Reference proteome</keyword>
<evidence type="ECO:0000256" key="2">
    <source>
        <dbReference type="SAM" id="SignalP"/>
    </source>
</evidence>
<dbReference type="SMART" id="SM00754">
    <property type="entry name" value="CHRD"/>
    <property type="match status" value="2"/>
</dbReference>
<feature type="chain" id="PRO_5031484344" description="CHRD domain-containing protein" evidence="2">
    <location>
        <begin position="30"/>
        <end position="340"/>
    </location>
</feature>
<evidence type="ECO:0000256" key="1">
    <source>
        <dbReference type="SAM" id="MobiDB-lite"/>
    </source>
</evidence>
<sequence>MAKRTLTLPFTGLAAAALLATALAPAANAAAHDPSHGPSHGASHAGHGAAPASADGAAQTSTSAGTTPVYFAARLSGREEVPVRGGPAVGDKDGGAYAVVRISGDRVSYAVRWKGIEVPTAFHIHQGKAGTNGDVKIGFFAEALPGSASAVAGRLTVGDRGLLARITKNPGNWYLNLHTGEFPGGAVRAQLHRLPRGADLAALLADGTRASFGVRADGRQEVPAPPKRTGDRDGRAEWLFGLRGSKIYYATVWDRVDPVTNGHVHRGKKGRNGEVVADLFADADGLPASVYGIAGAAPVKAEIADGIRRNPKNWYANLHTTVFDGGAVRGQLLRTRHGSW</sequence>
<feature type="signal peptide" evidence="2">
    <location>
        <begin position="1"/>
        <end position="29"/>
    </location>
</feature>
<keyword evidence="2" id="KW-0732">Signal</keyword>
<name>A0A7W7DCB7_9ACTN</name>
<evidence type="ECO:0000313" key="5">
    <source>
        <dbReference type="Proteomes" id="UP000542210"/>
    </source>
</evidence>
<reference evidence="4 5" key="1">
    <citation type="submission" date="2020-08" db="EMBL/GenBank/DDBJ databases">
        <title>Sequencing the genomes of 1000 actinobacteria strains.</title>
        <authorList>
            <person name="Klenk H.-P."/>
        </authorList>
    </citation>
    <scope>NUCLEOTIDE SEQUENCE [LARGE SCALE GENOMIC DNA]</scope>
    <source>
        <strain evidence="4 5">DSM 45784</strain>
    </source>
</reference>
<dbReference type="PROSITE" id="PS50933">
    <property type="entry name" value="CHRD"/>
    <property type="match status" value="1"/>
</dbReference>
<dbReference type="RefSeq" id="WP_184885079.1">
    <property type="nucleotide sequence ID" value="NZ_BOOV01000012.1"/>
</dbReference>
<dbReference type="EMBL" id="JACHND010000001">
    <property type="protein sequence ID" value="MBB4704187.1"/>
    <property type="molecule type" value="Genomic_DNA"/>
</dbReference>
<dbReference type="InterPro" id="IPR010895">
    <property type="entry name" value="CHRD"/>
</dbReference>
<feature type="domain" description="CHRD" evidence="3">
    <location>
        <begin position="67"/>
        <end position="196"/>
    </location>
</feature>
<gene>
    <name evidence="4" type="ORF">BJ982_005731</name>
</gene>
<dbReference type="Proteomes" id="UP000542210">
    <property type="component" value="Unassembled WGS sequence"/>
</dbReference>
<feature type="region of interest" description="Disordered" evidence="1">
    <location>
        <begin position="29"/>
        <end position="63"/>
    </location>
</feature>
<accession>A0A7W7DCB7</accession>
<evidence type="ECO:0000313" key="4">
    <source>
        <dbReference type="EMBL" id="MBB4704187.1"/>
    </source>
</evidence>
<proteinExistence type="predicted"/>
<organism evidence="4 5">
    <name type="scientific">Sphaerisporangium siamense</name>
    <dbReference type="NCBI Taxonomy" id="795645"/>
    <lineage>
        <taxon>Bacteria</taxon>
        <taxon>Bacillati</taxon>
        <taxon>Actinomycetota</taxon>
        <taxon>Actinomycetes</taxon>
        <taxon>Streptosporangiales</taxon>
        <taxon>Streptosporangiaceae</taxon>
        <taxon>Sphaerisporangium</taxon>
    </lineage>
</organism>
<dbReference type="Pfam" id="PF07452">
    <property type="entry name" value="CHRD"/>
    <property type="match status" value="2"/>
</dbReference>
<dbReference type="AlphaFoldDB" id="A0A7W7DCB7"/>
<evidence type="ECO:0000259" key="3">
    <source>
        <dbReference type="PROSITE" id="PS50933"/>
    </source>
</evidence>
<protein>
    <recommendedName>
        <fullName evidence="3">CHRD domain-containing protein</fullName>
    </recommendedName>
</protein>
<comment type="caution">
    <text evidence="4">The sequence shown here is derived from an EMBL/GenBank/DDBJ whole genome shotgun (WGS) entry which is preliminary data.</text>
</comment>